<organism evidence="2 3">
    <name type="scientific">Propionispora vibrioides</name>
    <dbReference type="NCBI Taxonomy" id="112903"/>
    <lineage>
        <taxon>Bacteria</taxon>
        <taxon>Bacillati</taxon>
        <taxon>Bacillota</taxon>
        <taxon>Negativicutes</taxon>
        <taxon>Selenomonadales</taxon>
        <taxon>Sporomusaceae</taxon>
        <taxon>Propionispora</taxon>
    </lineage>
</organism>
<dbReference type="OrthoDB" id="5291956at2"/>
<dbReference type="SUPFAM" id="SSF53067">
    <property type="entry name" value="Actin-like ATPase domain"/>
    <property type="match status" value="1"/>
</dbReference>
<dbReference type="PANTHER" id="PTHR32432:SF3">
    <property type="entry name" value="ETHANOLAMINE UTILIZATION PROTEIN EUTJ"/>
    <property type="match status" value="1"/>
</dbReference>
<dbReference type="Gene3D" id="3.30.1490.300">
    <property type="match status" value="1"/>
</dbReference>
<name>A0A1H8NZY1_9FIRM</name>
<sequence length="358" mass="39933">MKTWAAKLFKTKASSHVGLDISATSIKVVEVARHRDGVVVQRIGSTDIPESVMQDGTIADAEKLADVIRTLVATTGIQCKEVTVGLGGRKAYSREISLPVMSEPEMREAIKWDIDQYVPYAPGSYYYDFAVLDTVENETKILIVAAQQEHVKVISDLCSQADLKLLTVDFEALALQRTLVQDQNMMVVDIGEIVSQVIIYQGRLPVLVRTIPFGGRQFTETVIHHCNVSYPEAEQLKNKELNLLQAQPAIATDDTYAALRQQFIILAEDLSREIRRTYEYYQMQNPRVVMDRIYLSGGGAKLAHLPEFLQKQLQLPVAVHDPLLTLQTVPMYDKQYLTAEAARLAIAVGLGLRGLSDD</sequence>
<dbReference type="Gene3D" id="3.30.420.40">
    <property type="match status" value="2"/>
</dbReference>
<feature type="domain" description="SHS2" evidence="1">
    <location>
        <begin position="16"/>
        <end position="179"/>
    </location>
</feature>
<dbReference type="InterPro" id="IPR003494">
    <property type="entry name" value="SHS2_FtsA"/>
</dbReference>
<dbReference type="PANTHER" id="PTHR32432">
    <property type="entry name" value="CELL DIVISION PROTEIN FTSA-RELATED"/>
    <property type="match status" value="1"/>
</dbReference>
<dbReference type="InterPro" id="IPR005883">
    <property type="entry name" value="PilM"/>
</dbReference>
<dbReference type="Proteomes" id="UP000198847">
    <property type="component" value="Unassembled WGS sequence"/>
</dbReference>
<evidence type="ECO:0000259" key="1">
    <source>
        <dbReference type="SMART" id="SM00842"/>
    </source>
</evidence>
<gene>
    <name evidence="2" type="ORF">SAMN04490178_101281</name>
</gene>
<dbReference type="CDD" id="cd24049">
    <property type="entry name" value="ASKHA_NBD_PilM"/>
    <property type="match status" value="1"/>
</dbReference>
<dbReference type="PIRSF" id="PIRSF019169">
    <property type="entry name" value="PilM"/>
    <property type="match status" value="1"/>
</dbReference>
<dbReference type="GO" id="GO:0051301">
    <property type="term" value="P:cell division"/>
    <property type="evidence" value="ECO:0007669"/>
    <property type="project" value="InterPro"/>
</dbReference>
<dbReference type="EMBL" id="FODY01000001">
    <property type="protein sequence ID" value="SEO34878.1"/>
    <property type="molecule type" value="Genomic_DNA"/>
</dbReference>
<accession>A0A1H8NZY1</accession>
<dbReference type="STRING" id="112903.SAMN04490178_101281"/>
<proteinExistence type="predicted"/>
<evidence type="ECO:0000313" key="3">
    <source>
        <dbReference type="Proteomes" id="UP000198847"/>
    </source>
</evidence>
<evidence type="ECO:0000313" key="2">
    <source>
        <dbReference type="EMBL" id="SEO34878.1"/>
    </source>
</evidence>
<dbReference type="AlphaFoldDB" id="A0A1H8NZY1"/>
<reference evidence="2 3" key="1">
    <citation type="submission" date="2016-10" db="EMBL/GenBank/DDBJ databases">
        <authorList>
            <person name="de Groot N.N."/>
        </authorList>
    </citation>
    <scope>NUCLEOTIDE SEQUENCE [LARGE SCALE GENOMIC DNA]</scope>
    <source>
        <strain evidence="2 3">DSM 13305</strain>
    </source>
</reference>
<dbReference type="SMART" id="SM00842">
    <property type="entry name" value="FtsA"/>
    <property type="match status" value="1"/>
</dbReference>
<dbReference type="RefSeq" id="WP_091743594.1">
    <property type="nucleotide sequence ID" value="NZ_FODY01000001.1"/>
</dbReference>
<protein>
    <submittedName>
        <fullName evidence="2">Type IV pilus assembly protein PilM</fullName>
    </submittedName>
</protein>
<dbReference type="NCBIfam" id="TIGR01175">
    <property type="entry name" value="pilM"/>
    <property type="match status" value="1"/>
</dbReference>
<dbReference type="Pfam" id="PF11104">
    <property type="entry name" value="PilM_2"/>
    <property type="match status" value="1"/>
</dbReference>
<dbReference type="InterPro" id="IPR050696">
    <property type="entry name" value="FtsA/MreB"/>
</dbReference>
<dbReference type="InterPro" id="IPR043129">
    <property type="entry name" value="ATPase_NBD"/>
</dbReference>
<keyword evidence="3" id="KW-1185">Reference proteome</keyword>